<keyword evidence="4" id="KW-0804">Transcription</keyword>
<evidence type="ECO:0000313" key="6">
    <source>
        <dbReference type="EMBL" id="SFP80134.1"/>
    </source>
</evidence>
<dbReference type="PROSITE" id="PS50987">
    <property type="entry name" value="HTH_ARSR_2"/>
    <property type="match status" value="1"/>
</dbReference>
<proteinExistence type="predicted"/>
<dbReference type="OrthoDB" id="9793058at2"/>
<sequence length="101" mass="11542">MGFREDVRRAKAFTDESRLAILLALQDGEKCGCSLMELLKISQPTLSHHMKILCDSDLVVCRKDGKWTYYSISPEGVESFKEMISSYTRYDNSRKCCAAKH</sequence>
<keyword evidence="2" id="KW-0805">Transcription regulation</keyword>
<evidence type="ECO:0000256" key="1">
    <source>
        <dbReference type="ARBA" id="ARBA00022849"/>
    </source>
</evidence>
<dbReference type="EMBL" id="FOXF01000089">
    <property type="protein sequence ID" value="SFP80134.1"/>
    <property type="molecule type" value="Genomic_DNA"/>
</dbReference>
<dbReference type="SUPFAM" id="SSF46785">
    <property type="entry name" value="Winged helix' DNA-binding domain"/>
    <property type="match status" value="1"/>
</dbReference>
<dbReference type="RefSeq" id="WP_031580249.1">
    <property type="nucleotide sequence ID" value="NZ_FOXF01000089.1"/>
</dbReference>
<protein>
    <submittedName>
        <fullName evidence="6">ArsR family transcriptional regulator</fullName>
    </submittedName>
</protein>
<keyword evidence="3" id="KW-0238">DNA-binding</keyword>
<dbReference type="InterPro" id="IPR051081">
    <property type="entry name" value="HTH_MetalResp_TranReg"/>
</dbReference>
<dbReference type="GO" id="GO:0003677">
    <property type="term" value="F:DNA binding"/>
    <property type="evidence" value="ECO:0007669"/>
    <property type="project" value="UniProtKB-KW"/>
</dbReference>
<organism evidence="6 7">
    <name type="scientific">Ruminobacter amylophilus</name>
    <dbReference type="NCBI Taxonomy" id="867"/>
    <lineage>
        <taxon>Bacteria</taxon>
        <taxon>Pseudomonadati</taxon>
        <taxon>Pseudomonadota</taxon>
        <taxon>Gammaproteobacteria</taxon>
        <taxon>Aeromonadales</taxon>
        <taxon>Succinivibrionaceae</taxon>
        <taxon>Ruminobacter</taxon>
    </lineage>
</organism>
<dbReference type="Gene3D" id="1.10.10.10">
    <property type="entry name" value="Winged helix-like DNA-binding domain superfamily/Winged helix DNA-binding domain"/>
    <property type="match status" value="1"/>
</dbReference>
<dbReference type="GO" id="GO:0046685">
    <property type="term" value="P:response to arsenic-containing substance"/>
    <property type="evidence" value="ECO:0007669"/>
    <property type="project" value="UniProtKB-KW"/>
</dbReference>
<evidence type="ECO:0000256" key="2">
    <source>
        <dbReference type="ARBA" id="ARBA00023015"/>
    </source>
</evidence>
<dbReference type="PANTHER" id="PTHR33154:SF18">
    <property type="entry name" value="ARSENICAL RESISTANCE OPERON REPRESSOR"/>
    <property type="match status" value="1"/>
</dbReference>
<dbReference type="AlphaFoldDB" id="A0A662ZLP3"/>
<dbReference type="InterPro" id="IPR036390">
    <property type="entry name" value="WH_DNA-bd_sf"/>
</dbReference>
<evidence type="ECO:0000259" key="5">
    <source>
        <dbReference type="PROSITE" id="PS50987"/>
    </source>
</evidence>
<dbReference type="InterPro" id="IPR011991">
    <property type="entry name" value="ArsR-like_HTH"/>
</dbReference>
<dbReference type="CDD" id="cd00090">
    <property type="entry name" value="HTH_ARSR"/>
    <property type="match status" value="1"/>
</dbReference>
<reference evidence="6 7" key="1">
    <citation type="submission" date="2016-10" db="EMBL/GenBank/DDBJ databases">
        <authorList>
            <person name="Varghese N."/>
            <person name="Submissions S."/>
        </authorList>
    </citation>
    <scope>NUCLEOTIDE SEQUENCE [LARGE SCALE GENOMIC DNA]</scope>
    <source>
        <strain evidence="6 7">DSM 1361</strain>
    </source>
</reference>
<dbReference type="NCBIfam" id="NF033788">
    <property type="entry name" value="HTH_metalloreg"/>
    <property type="match status" value="1"/>
</dbReference>
<accession>A0A662ZLP3</accession>
<gene>
    <name evidence="6" type="ORF">SAMN02910344_02330</name>
</gene>
<dbReference type="GO" id="GO:0003700">
    <property type="term" value="F:DNA-binding transcription factor activity"/>
    <property type="evidence" value="ECO:0007669"/>
    <property type="project" value="InterPro"/>
</dbReference>
<keyword evidence="1" id="KW-0059">Arsenical resistance</keyword>
<evidence type="ECO:0000313" key="7">
    <source>
        <dbReference type="Proteomes" id="UP000243745"/>
    </source>
</evidence>
<dbReference type="PRINTS" id="PR00778">
    <property type="entry name" value="HTHARSR"/>
</dbReference>
<dbReference type="SMART" id="SM00418">
    <property type="entry name" value="HTH_ARSR"/>
    <property type="match status" value="1"/>
</dbReference>
<name>A0A662ZLP3_9GAMM</name>
<evidence type="ECO:0000256" key="3">
    <source>
        <dbReference type="ARBA" id="ARBA00023125"/>
    </source>
</evidence>
<dbReference type="InterPro" id="IPR001845">
    <property type="entry name" value="HTH_ArsR_DNA-bd_dom"/>
</dbReference>
<dbReference type="PANTHER" id="PTHR33154">
    <property type="entry name" value="TRANSCRIPTIONAL REGULATOR, ARSR FAMILY"/>
    <property type="match status" value="1"/>
</dbReference>
<dbReference type="InterPro" id="IPR036388">
    <property type="entry name" value="WH-like_DNA-bd_sf"/>
</dbReference>
<feature type="domain" description="HTH arsR-type" evidence="5">
    <location>
        <begin position="1"/>
        <end position="92"/>
    </location>
</feature>
<dbReference type="Pfam" id="PF01022">
    <property type="entry name" value="HTH_5"/>
    <property type="match status" value="1"/>
</dbReference>
<keyword evidence="7" id="KW-1185">Reference proteome</keyword>
<evidence type="ECO:0000256" key="4">
    <source>
        <dbReference type="ARBA" id="ARBA00023163"/>
    </source>
</evidence>
<dbReference type="Proteomes" id="UP000243745">
    <property type="component" value="Unassembled WGS sequence"/>
</dbReference>